<dbReference type="EMBL" id="DF237263">
    <property type="protein sequence ID" value="GAQ86835.1"/>
    <property type="molecule type" value="Genomic_DNA"/>
</dbReference>
<dbReference type="Proteomes" id="UP000054558">
    <property type="component" value="Unassembled WGS sequence"/>
</dbReference>
<dbReference type="AlphaFoldDB" id="A0A1Y1I7A2"/>
<protein>
    <submittedName>
        <fullName evidence="2">Uncharacterized protein</fullName>
    </submittedName>
</protein>
<proteinExistence type="predicted"/>
<accession>A0A1Y1I7A2</accession>
<reference evidence="2 3" key="1">
    <citation type="journal article" date="2014" name="Nat. Commun.">
        <title>Klebsormidium flaccidum genome reveals primary factors for plant terrestrial adaptation.</title>
        <authorList>
            <person name="Hori K."/>
            <person name="Maruyama F."/>
            <person name="Fujisawa T."/>
            <person name="Togashi T."/>
            <person name="Yamamoto N."/>
            <person name="Seo M."/>
            <person name="Sato S."/>
            <person name="Yamada T."/>
            <person name="Mori H."/>
            <person name="Tajima N."/>
            <person name="Moriyama T."/>
            <person name="Ikeuchi M."/>
            <person name="Watanabe M."/>
            <person name="Wada H."/>
            <person name="Kobayashi K."/>
            <person name="Saito M."/>
            <person name="Masuda T."/>
            <person name="Sasaki-Sekimoto Y."/>
            <person name="Mashiguchi K."/>
            <person name="Awai K."/>
            <person name="Shimojima M."/>
            <person name="Masuda S."/>
            <person name="Iwai M."/>
            <person name="Nobusawa T."/>
            <person name="Narise T."/>
            <person name="Kondo S."/>
            <person name="Saito H."/>
            <person name="Sato R."/>
            <person name="Murakawa M."/>
            <person name="Ihara Y."/>
            <person name="Oshima-Yamada Y."/>
            <person name="Ohtaka K."/>
            <person name="Satoh M."/>
            <person name="Sonobe K."/>
            <person name="Ishii M."/>
            <person name="Ohtani R."/>
            <person name="Kanamori-Sato M."/>
            <person name="Honoki R."/>
            <person name="Miyazaki D."/>
            <person name="Mochizuki H."/>
            <person name="Umetsu J."/>
            <person name="Higashi K."/>
            <person name="Shibata D."/>
            <person name="Kamiya Y."/>
            <person name="Sato N."/>
            <person name="Nakamura Y."/>
            <person name="Tabata S."/>
            <person name="Ida S."/>
            <person name="Kurokawa K."/>
            <person name="Ohta H."/>
        </authorList>
    </citation>
    <scope>NUCLEOTIDE SEQUENCE [LARGE SCALE GENOMIC DNA]</scope>
    <source>
        <strain evidence="2 3">NIES-2285</strain>
    </source>
</reference>
<evidence type="ECO:0000256" key="1">
    <source>
        <dbReference type="SAM" id="MobiDB-lite"/>
    </source>
</evidence>
<sequence length="312" mass="34513">MSGFGGQEGAERRILEELVRKAGPENLIGLRLYGTLTLDGSRLYEVRSYDQESQRFQVRDVLSGREPTATGFLLTEFEIGLATRNPDDPILQLLENHGLPTTRFITGQRARGKFASSGARAESPGKPSQGEASAQSLLLFLLVGLPGRDPEQAPQTGREVSGRRRPAGITTRLAIQPVRTPGRSRSLSRRALVAHVEDLMRDRRASGIQAELRRFQAAIPPEKRDLNAQFDMAATIQSAPSTWGPSLALAICLGTVLKAINMSLTFLADAIFTFARQKCEDAGRDLTEKKQARIDSEIWEFYRKQRGEGPRR</sequence>
<organism evidence="2 3">
    <name type="scientific">Klebsormidium nitens</name>
    <name type="common">Green alga</name>
    <name type="synonym">Ulothrix nitens</name>
    <dbReference type="NCBI Taxonomy" id="105231"/>
    <lineage>
        <taxon>Eukaryota</taxon>
        <taxon>Viridiplantae</taxon>
        <taxon>Streptophyta</taxon>
        <taxon>Klebsormidiophyceae</taxon>
        <taxon>Klebsormidiales</taxon>
        <taxon>Klebsormidiaceae</taxon>
        <taxon>Klebsormidium</taxon>
    </lineage>
</organism>
<evidence type="ECO:0000313" key="2">
    <source>
        <dbReference type="EMBL" id="GAQ86835.1"/>
    </source>
</evidence>
<feature type="region of interest" description="Disordered" evidence="1">
    <location>
        <begin position="110"/>
        <end position="130"/>
    </location>
</feature>
<name>A0A1Y1I7A2_KLENI</name>
<evidence type="ECO:0000313" key="3">
    <source>
        <dbReference type="Proteomes" id="UP000054558"/>
    </source>
</evidence>
<keyword evidence="3" id="KW-1185">Reference proteome</keyword>
<gene>
    <name evidence="2" type="ORF">KFL_003140140</name>
</gene>